<evidence type="ECO:0000256" key="7">
    <source>
        <dbReference type="ARBA" id="ARBA00022840"/>
    </source>
</evidence>
<dbReference type="GO" id="GO:0016301">
    <property type="term" value="F:kinase activity"/>
    <property type="evidence" value="ECO:0007669"/>
    <property type="project" value="UniProtKB-KW"/>
</dbReference>
<dbReference type="GO" id="GO:0046654">
    <property type="term" value="P:tetrahydrofolate biosynthetic process"/>
    <property type="evidence" value="ECO:0007669"/>
    <property type="project" value="UniProtKB-UniPathway"/>
</dbReference>
<evidence type="ECO:0000256" key="5">
    <source>
        <dbReference type="ARBA" id="ARBA00022741"/>
    </source>
</evidence>
<sequence>MRPERRRVVLSLGSNLGDRFDTLQGAVDALFDAPGLDFVAVSPIYETDPVGGPEQGPYLNVVVVAETAFGPRTLLERAQGVEAAFQRVRRERWGPRTLDVDIVTVGDERSDDPELTLPHPRAHERAFVLRPWLDVDPDAELPGRGRVADLLPGLEDQGVRRTDRVLQTPE</sequence>
<dbReference type="RefSeq" id="WP_119931027.1">
    <property type="nucleotide sequence ID" value="NZ_QZEY01000022.1"/>
</dbReference>
<accession>A0A3A4A1Y0</accession>
<dbReference type="SUPFAM" id="SSF55083">
    <property type="entry name" value="6-hydroxymethyl-7,8-dihydropterin pyrophosphokinase, HPPK"/>
    <property type="match status" value="1"/>
</dbReference>
<evidence type="ECO:0000313" key="10">
    <source>
        <dbReference type="EMBL" id="RJL22571.1"/>
    </source>
</evidence>
<dbReference type="AlphaFoldDB" id="A0A3A4A1Y0"/>
<keyword evidence="7" id="KW-0067">ATP-binding</keyword>
<dbReference type="GO" id="GO:0005524">
    <property type="term" value="F:ATP binding"/>
    <property type="evidence" value="ECO:0007669"/>
    <property type="project" value="UniProtKB-KW"/>
</dbReference>
<comment type="catalytic activity">
    <reaction evidence="1">
        <text>6-hydroxymethyl-7,8-dihydropterin + ATP = (7,8-dihydropterin-6-yl)methyl diphosphate + AMP + H(+)</text>
        <dbReference type="Rhea" id="RHEA:11412"/>
        <dbReference type="ChEBI" id="CHEBI:15378"/>
        <dbReference type="ChEBI" id="CHEBI:30616"/>
        <dbReference type="ChEBI" id="CHEBI:44841"/>
        <dbReference type="ChEBI" id="CHEBI:72950"/>
        <dbReference type="ChEBI" id="CHEBI:456215"/>
        <dbReference type="EC" id="2.7.6.3"/>
    </reaction>
</comment>
<dbReference type="PROSITE" id="PS00794">
    <property type="entry name" value="HPPK"/>
    <property type="match status" value="1"/>
</dbReference>
<keyword evidence="8" id="KW-0289">Folate biosynthesis</keyword>
<comment type="pathway">
    <text evidence="2">Cofactor biosynthesis; tetrahydrofolate biosynthesis; 2-amino-4-hydroxy-6-hydroxymethyl-7,8-dihydropteridine diphosphate from 7,8-dihydroneopterin triphosphate: step 4/4.</text>
</comment>
<evidence type="ECO:0000256" key="2">
    <source>
        <dbReference type="ARBA" id="ARBA00005051"/>
    </source>
</evidence>
<dbReference type="PANTHER" id="PTHR43071:SF1">
    <property type="entry name" value="2-AMINO-4-HYDROXY-6-HYDROXYMETHYLDIHYDROPTERIDINE PYROPHOSPHOKINASE"/>
    <property type="match status" value="1"/>
</dbReference>
<dbReference type="InterPro" id="IPR000550">
    <property type="entry name" value="Hppk"/>
</dbReference>
<gene>
    <name evidence="10" type="primary">folK</name>
    <name evidence="10" type="ORF">D5H75_35760</name>
</gene>
<dbReference type="EMBL" id="QZEY01000022">
    <property type="protein sequence ID" value="RJL22571.1"/>
    <property type="molecule type" value="Genomic_DNA"/>
</dbReference>
<dbReference type="UniPathway" id="UPA00077">
    <property type="reaction ID" value="UER00155"/>
</dbReference>
<dbReference type="InterPro" id="IPR035907">
    <property type="entry name" value="Hppk_sf"/>
</dbReference>
<dbReference type="PANTHER" id="PTHR43071">
    <property type="entry name" value="2-AMINO-4-HYDROXY-6-HYDROXYMETHYLDIHYDROPTERIDINE PYROPHOSPHOKINASE"/>
    <property type="match status" value="1"/>
</dbReference>
<evidence type="ECO:0000256" key="8">
    <source>
        <dbReference type="ARBA" id="ARBA00022909"/>
    </source>
</evidence>
<evidence type="ECO:0000256" key="6">
    <source>
        <dbReference type="ARBA" id="ARBA00022777"/>
    </source>
</evidence>
<evidence type="ECO:0000259" key="9">
    <source>
        <dbReference type="PROSITE" id="PS00794"/>
    </source>
</evidence>
<proteinExistence type="predicted"/>
<dbReference type="GO" id="GO:0046656">
    <property type="term" value="P:folic acid biosynthetic process"/>
    <property type="evidence" value="ECO:0007669"/>
    <property type="project" value="UniProtKB-KW"/>
</dbReference>
<comment type="caution">
    <text evidence="10">The sequence shown here is derived from an EMBL/GenBank/DDBJ whole genome shotgun (WGS) entry which is preliminary data.</text>
</comment>
<evidence type="ECO:0000256" key="3">
    <source>
        <dbReference type="ARBA" id="ARBA00013253"/>
    </source>
</evidence>
<protein>
    <recommendedName>
        <fullName evidence="3">2-amino-4-hydroxy-6-hydroxymethyldihydropteridine diphosphokinase</fullName>
        <ecNumber evidence="3">2.7.6.3</ecNumber>
    </recommendedName>
</protein>
<evidence type="ECO:0000256" key="4">
    <source>
        <dbReference type="ARBA" id="ARBA00022679"/>
    </source>
</evidence>
<dbReference type="Gene3D" id="3.30.70.560">
    <property type="entry name" value="7,8-Dihydro-6-hydroxymethylpterin-pyrophosphokinase HPPK"/>
    <property type="match status" value="1"/>
</dbReference>
<organism evidence="10 11">
    <name type="scientific">Bailinhaonella thermotolerans</name>
    <dbReference type="NCBI Taxonomy" id="1070861"/>
    <lineage>
        <taxon>Bacteria</taxon>
        <taxon>Bacillati</taxon>
        <taxon>Actinomycetota</taxon>
        <taxon>Actinomycetes</taxon>
        <taxon>Streptosporangiales</taxon>
        <taxon>Streptosporangiaceae</taxon>
        <taxon>Bailinhaonella</taxon>
    </lineage>
</organism>
<feature type="domain" description="7,8-dihydro-6-hydroxymethylpterin-pyrophosphokinase" evidence="9">
    <location>
        <begin position="92"/>
        <end position="103"/>
    </location>
</feature>
<keyword evidence="6 10" id="KW-0418">Kinase</keyword>
<dbReference type="Pfam" id="PF01288">
    <property type="entry name" value="HPPK"/>
    <property type="match status" value="1"/>
</dbReference>
<name>A0A3A4A1Y0_9ACTN</name>
<dbReference type="CDD" id="cd00483">
    <property type="entry name" value="HPPK"/>
    <property type="match status" value="1"/>
</dbReference>
<evidence type="ECO:0000256" key="1">
    <source>
        <dbReference type="ARBA" id="ARBA00000198"/>
    </source>
</evidence>
<keyword evidence="11" id="KW-1185">Reference proteome</keyword>
<reference evidence="10 11" key="1">
    <citation type="submission" date="2018-09" db="EMBL/GenBank/DDBJ databases">
        <title>YIM 75507 draft genome.</title>
        <authorList>
            <person name="Tang S."/>
            <person name="Feng Y."/>
        </authorList>
    </citation>
    <scope>NUCLEOTIDE SEQUENCE [LARGE SCALE GENOMIC DNA]</scope>
    <source>
        <strain evidence="10 11">YIM 75507</strain>
    </source>
</reference>
<dbReference type="NCBIfam" id="TIGR01498">
    <property type="entry name" value="folK"/>
    <property type="match status" value="1"/>
</dbReference>
<dbReference type="GO" id="GO:0003848">
    <property type="term" value="F:2-amino-4-hydroxy-6-hydroxymethyldihydropteridine diphosphokinase activity"/>
    <property type="evidence" value="ECO:0007669"/>
    <property type="project" value="UniProtKB-EC"/>
</dbReference>
<keyword evidence="5" id="KW-0547">Nucleotide-binding</keyword>
<dbReference type="EC" id="2.7.6.3" evidence="3"/>
<dbReference type="Proteomes" id="UP000265768">
    <property type="component" value="Unassembled WGS sequence"/>
</dbReference>
<evidence type="ECO:0000313" key="11">
    <source>
        <dbReference type="Proteomes" id="UP000265768"/>
    </source>
</evidence>
<dbReference type="OrthoDB" id="9808041at2"/>
<keyword evidence="4 10" id="KW-0808">Transferase</keyword>